<keyword evidence="5 7" id="KW-0472">Membrane</keyword>
<feature type="transmembrane region" description="Helical" evidence="7">
    <location>
        <begin position="215"/>
        <end position="234"/>
    </location>
</feature>
<dbReference type="InterPro" id="IPR018247">
    <property type="entry name" value="EF_Hand_1_Ca_BS"/>
</dbReference>
<feature type="region of interest" description="Disordered" evidence="6">
    <location>
        <begin position="38"/>
        <end position="75"/>
    </location>
</feature>
<keyword evidence="3 7" id="KW-0812">Transmembrane</keyword>
<feature type="compositionally biased region" description="Gly residues" evidence="6">
    <location>
        <begin position="41"/>
        <end position="75"/>
    </location>
</feature>
<dbReference type="PROSITE" id="PS00018">
    <property type="entry name" value="EF_HAND_1"/>
    <property type="match status" value="1"/>
</dbReference>
<comment type="similarity">
    <text evidence="2">Belongs to the FUN14 family.</text>
</comment>
<evidence type="ECO:0000256" key="2">
    <source>
        <dbReference type="ARBA" id="ARBA00009160"/>
    </source>
</evidence>
<evidence type="ECO:0000256" key="6">
    <source>
        <dbReference type="SAM" id="MobiDB-lite"/>
    </source>
</evidence>
<protein>
    <recommendedName>
        <fullName evidence="10">EF-hand domain-containing protein</fullName>
    </recommendedName>
</protein>
<evidence type="ECO:0000256" key="3">
    <source>
        <dbReference type="ARBA" id="ARBA00022692"/>
    </source>
</evidence>
<evidence type="ECO:0008006" key="10">
    <source>
        <dbReference type="Google" id="ProtNLM"/>
    </source>
</evidence>
<dbReference type="InterPro" id="IPR007014">
    <property type="entry name" value="FUN14"/>
</dbReference>
<accession>A0A835W5S6</accession>
<proteinExistence type="inferred from homology"/>
<keyword evidence="4 7" id="KW-1133">Transmembrane helix</keyword>
<dbReference type="AlphaFoldDB" id="A0A835W5S6"/>
<keyword evidence="9" id="KW-1185">Reference proteome</keyword>
<feature type="transmembrane region" description="Helical" evidence="7">
    <location>
        <begin position="156"/>
        <end position="176"/>
    </location>
</feature>
<evidence type="ECO:0000313" key="9">
    <source>
        <dbReference type="Proteomes" id="UP000650467"/>
    </source>
</evidence>
<evidence type="ECO:0000256" key="5">
    <source>
        <dbReference type="ARBA" id="ARBA00023136"/>
    </source>
</evidence>
<evidence type="ECO:0000256" key="7">
    <source>
        <dbReference type="SAM" id="Phobius"/>
    </source>
</evidence>
<dbReference type="Pfam" id="PF04930">
    <property type="entry name" value="FUN14"/>
    <property type="match status" value="1"/>
</dbReference>
<evidence type="ECO:0000256" key="1">
    <source>
        <dbReference type="ARBA" id="ARBA00004370"/>
    </source>
</evidence>
<dbReference type="EMBL" id="JAEHOC010000010">
    <property type="protein sequence ID" value="KAG2438179.1"/>
    <property type="molecule type" value="Genomic_DNA"/>
</dbReference>
<dbReference type="PANTHER" id="PTHR21346">
    <property type="entry name" value="FUN14 DOMAIN CONTAINING"/>
    <property type="match status" value="1"/>
</dbReference>
<dbReference type="GO" id="GO:0016020">
    <property type="term" value="C:membrane"/>
    <property type="evidence" value="ECO:0007669"/>
    <property type="project" value="UniProtKB-SubCell"/>
</dbReference>
<dbReference type="Proteomes" id="UP000650467">
    <property type="component" value="Unassembled WGS sequence"/>
</dbReference>
<organism evidence="8 9">
    <name type="scientific">Chlamydomonas incerta</name>
    <dbReference type="NCBI Taxonomy" id="51695"/>
    <lineage>
        <taxon>Eukaryota</taxon>
        <taxon>Viridiplantae</taxon>
        <taxon>Chlorophyta</taxon>
        <taxon>core chlorophytes</taxon>
        <taxon>Chlorophyceae</taxon>
        <taxon>CS clade</taxon>
        <taxon>Chlamydomonadales</taxon>
        <taxon>Chlamydomonadaceae</taxon>
        <taxon>Chlamydomonas</taxon>
    </lineage>
</organism>
<comment type="caution">
    <text evidence="8">The sequence shown here is derived from an EMBL/GenBank/DDBJ whole genome shotgun (WGS) entry which is preliminary data.</text>
</comment>
<gene>
    <name evidence="8" type="ORF">HXX76_005785</name>
</gene>
<comment type="subcellular location">
    <subcellularLocation>
        <location evidence="1">Membrane</location>
    </subcellularLocation>
</comment>
<feature type="transmembrane region" description="Helical" evidence="7">
    <location>
        <begin position="128"/>
        <end position="149"/>
    </location>
</feature>
<evidence type="ECO:0000313" key="8">
    <source>
        <dbReference type="EMBL" id="KAG2438179.1"/>
    </source>
</evidence>
<name>A0A835W5S6_CHLIN</name>
<sequence>MATRVPLSSGGLTRRYQGAWMTGVAPVARNARPLTSLSAVLGGGGGSGSGNGRGGNGGGRGGPEQGPSGGSGSSSGWGRAAALALAGGMLFTAEASWAAKKAEPAKAAPPPAKEELTVDKVTDMLWNLAGPILTNLGFSGCVGAAAGIALKKVGQFMAVCVGLLFLMVQGLAYTGFITVNWTHVHSTVTNVLDVNKDGKLDAADFKHMVNNGLGVLSQGVPSVGGFLGGFLLAIKQF</sequence>
<dbReference type="PANTHER" id="PTHR21346:SF10">
    <property type="entry name" value="TRANSMEMBRANE PROTEIN"/>
    <property type="match status" value="1"/>
</dbReference>
<evidence type="ECO:0000256" key="4">
    <source>
        <dbReference type="ARBA" id="ARBA00022989"/>
    </source>
</evidence>
<reference evidence="8" key="1">
    <citation type="journal article" date="2020" name="bioRxiv">
        <title>Comparative genomics of Chlamydomonas.</title>
        <authorList>
            <person name="Craig R.J."/>
            <person name="Hasan A.R."/>
            <person name="Ness R.W."/>
            <person name="Keightley P.D."/>
        </authorList>
    </citation>
    <scope>NUCLEOTIDE SEQUENCE</scope>
    <source>
        <strain evidence="8">SAG 7.73</strain>
    </source>
</reference>
<dbReference type="OrthoDB" id="163794at2759"/>